<keyword evidence="9" id="KW-0548">Nucleotidyltransferase</keyword>
<dbReference type="InterPro" id="IPR000953">
    <property type="entry name" value="Chromo/chromo_shadow_dom"/>
</dbReference>
<proteinExistence type="predicted"/>
<dbReference type="InterPro" id="IPR056924">
    <property type="entry name" value="SH3_Tf2-1"/>
</dbReference>
<dbReference type="GO" id="GO:0006310">
    <property type="term" value="P:DNA recombination"/>
    <property type="evidence" value="ECO:0007669"/>
    <property type="project" value="UniProtKB-KW"/>
</dbReference>
<reference evidence="16" key="2">
    <citation type="submission" date="2025-09" db="UniProtKB">
        <authorList>
            <consortium name="Ensembl"/>
        </authorList>
    </citation>
    <scope>IDENTIFICATION</scope>
</reference>
<evidence type="ECO:0000256" key="13">
    <source>
        <dbReference type="SAM" id="MobiDB-lite"/>
    </source>
</evidence>
<dbReference type="PROSITE" id="PS50013">
    <property type="entry name" value="CHROMO_2"/>
    <property type="match status" value="1"/>
</dbReference>
<dbReference type="SUPFAM" id="SSF53098">
    <property type="entry name" value="Ribonuclease H-like"/>
    <property type="match status" value="1"/>
</dbReference>
<dbReference type="AlphaFoldDB" id="A0A8C5QE97"/>
<dbReference type="Pfam" id="PF17921">
    <property type="entry name" value="Integrase_H2C2"/>
    <property type="match status" value="1"/>
</dbReference>
<sequence length="628" mass="70996">MASLTRGAQHPVVVLTDHRNLEYLQQACRLKPRQARWALFFSRFHMVITYRPGSKNGKADALSRAKENPPEINNDPILPKTCFTVIRPSLWDTIKQHTDPLEQMDPSLSLYQQDGFLLYKQKIFVPTAAILSVLQYCHDSLLGGHGGTLKTTDLISRSFWWPQMAEDIMSYVKNCPVCTHAKVPRRRPQGLLQPLPVPQAPWVDVSMDFIVELPRSAGYDTVMVVVDRFSKMTHFIPHNGIPTAAQTASIFIREVLRLHGLPSTITSDRGTQFTSRFWRAFCKNLHIQQNLSTAYHPQTNGQTERTNGTLEQYLRCFVSHPQDDWYDLLPTAEFAYNNQVHRSTCQSPFHLNYGQPPTMLPGSSIPSNVPSLNQRMAQIIEGYKKVKASLISAQQSYKRFADRHRGLAPQYVVGDSVLLSSKHIRLHCPSRKLGPRFLGPFAISKVISPTAVWLQLPQELDVHPVFHVSLLRPSPPHPFPGRTPSRPGPLVAIGDDEYEVQTILDSRFYRRRLEYLVRWTDYGPEEDSWIAATEVRAPTLVRRFHDDHPTRPWSGRLDGGRCEVHSPVSLPRGSKMAVGRLPDTDGAQAPSSLASRNENDPRMRTRNAALHASEVTPPANQLEPGIPL</sequence>
<evidence type="ECO:0000256" key="3">
    <source>
        <dbReference type="ARBA" id="ARBA00022723"/>
    </source>
</evidence>
<dbReference type="GO" id="GO:0004190">
    <property type="term" value="F:aspartic-type endopeptidase activity"/>
    <property type="evidence" value="ECO:0007669"/>
    <property type="project" value="UniProtKB-KW"/>
</dbReference>
<dbReference type="PANTHER" id="PTHR37984:SF5">
    <property type="entry name" value="PROTEIN NYNRIN-LIKE"/>
    <property type="match status" value="1"/>
</dbReference>
<dbReference type="InterPro" id="IPR041588">
    <property type="entry name" value="Integrase_H2C2"/>
</dbReference>
<accession>A0A8C5QE97</accession>
<evidence type="ECO:0000256" key="5">
    <source>
        <dbReference type="ARBA" id="ARBA00022801"/>
    </source>
</evidence>
<dbReference type="FunFam" id="1.10.340.70:FF:000001">
    <property type="entry name" value="Retrovirus-related Pol polyprotein from transposon gypsy-like Protein"/>
    <property type="match status" value="1"/>
</dbReference>
<dbReference type="GO" id="GO:0003887">
    <property type="term" value="F:DNA-directed DNA polymerase activity"/>
    <property type="evidence" value="ECO:0007669"/>
    <property type="project" value="UniProtKB-KW"/>
</dbReference>
<evidence type="ECO:0000256" key="7">
    <source>
        <dbReference type="ARBA" id="ARBA00022908"/>
    </source>
</evidence>
<keyword evidence="5" id="KW-0378">Hydrolase</keyword>
<dbReference type="GO" id="GO:0003964">
    <property type="term" value="F:RNA-directed DNA polymerase activity"/>
    <property type="evidence" value="ECO:0007669"/>
    <property type="project" value="UniProtKB-KW"/>
</dbReference>
<organism evidence="16 17">
    <name type="scientific">Leptobrachium leishanense</name>
    <name type="common">Leishan spiny toad</name>
    <dbReference type="NCBI Taxonomy" id="445787"/>
    <lineage>
        <taxon>Eukaryota</taxon>
        <taxon>Metazoa</taxon>
        <taxon>Chordata</taxon>
        <taxon>Craniata</taxon>
        <taxon>Vertebrata</taxon>
        <taxon>Euteleostomi</taxon>
        <taxon>Amphibia</taxon>
        <taxon>Batrachia</taxon>
        <taxon>Anura</taxon>
        <taxon>Pelobatoidea</taxon>
        <taxon>Megophryidae</taxon>
        <taxon>Leptobrachium</taxon>
    </lineage>
</organism>
<keyword evidence="3" id="KW-0479">Metal-binding</keyword>
<dbReference type="Pfam" id="PF24626">
    <property type="entry name" value="SH3_Tf2-1"/>
    <property type="match status" value="1"/>
</dbReference>
<feature type="domain" description="Integrase catalytic" evidence="15">
    <location>
        <begin position="197"/>
        <end position="356"/>
    </location>
</feature>
<evidence type="ECO:0000256" key="1">
    <source>
        <dbReference type="ARBA" id="ARBA00004123"/>
    </source>
</evidence>
<feature type="domain" description="Chromo" evidence="14">
    <location>
        <begin position="498"/>
        <end position="556"/>
    </location>
</feature>
<dbReference type="InterPro" id="IPR050951">
    <property type="entry name" value="Retrovirus_Pol_polyprotein"/>
</dbReference>
<protein>
    <recommendedName>
        <fullName evidence="12">Gypsy retrotransposon integrase-like protein 1</fullName>
    </recommendedName>
</protein>
<keyword evidence="10" id="KW-0238">DNA-binding</keyword>
<dbReference type="GO" id="GO:0006508">
    <property type="term" value="P:proteolysis"/>
    <property type="evidence" value="ECO:0007669"/>
    <property type="project" value="UniProtKB-KW"/>
</dbReference>
<dbReference type="InterPro" id="IPR012337">
    <property type="entry name" value="RNaseH-like_sf"/>
</dbReference>
<keyword evidence="7" id="KW-0229">DNA integration</keyword>
<evidence type="ECO:0000256" key="6">
    <source>
        <dbReference type="ARBA" id="ARBA00022842"/>
    </source>
</evidence>
<name>A0A8C5QE97_9ANUR</name>
<keyword evidence="2" id="KW-0645">Protease</keyword>
<dbReference type="SUPFAM" id="SSF54160">
    <property type="entry name" value="Chromo domain-like"/>
    <property type="match status" value="1"/>
</dbReference>
<dbReference type="Gene3D" id="2.40.50.40">
    <property type="match status" value="1"/>
</dbReference>
<dbReference type="InterPro" id="IPR036397">
    <property type="entry name" value="RNaseH_sf"/>
</dbReference>
<evidence type="ECO:0000259" key="15">
    <source>
        <dbReference type="PROSITE" id="PS50994"/>
    </source>
</evidence>
<dbReference type="PANTHER" id="PTHR37984">
    <property type="entry name" value="PROTEIN CBG26694"/>
    <property type="match status" value="1"/>
</dbReference>
<keyword evidence="4" id="KW-0064">Aspartyl protease</keyword>
<dbReference type="Proteomes" id="UP000694569">
    <property type="component" value="Unplaced"/>
</dbReference>
<dbReference type="GO" id="GO:0003677">
    <property type="term" value="F:DNA binding"/>
    <property type="evidence" value="ECO:0007669"/>
    <property type="project" value="UniProtKB-KW"/>
</dbReference>
<evidence type="ECO:0000259" key="14">
    <source>
        <dbReference type="PROSITE" id="PS50013"/>
    </source>
</evidence>
<feature type="region of interest" description="Disordered" evidence="13">
    <location>
        <begin position="567"/>
        <end position="601"/>
    </location>
</feature>
<evidence type="ECO:0000256" key="8">
    <source>
        <dbReference type="ARBA" id="ARBA00022918"/>
    </source>
</evidence>
<dbReference type="Pfam" id="PF00385">
    <property type="entry name" value="Chromo"/>
    <property type="match status" value="1"/>
</dbReference>
<evidence type="ECO:0000256" key="4">
    <source>
        <dbReference type="ARBA" id="ARBA00022750"/>
    </source>
</evidence>
<reference evidence="16" key="1">
    <citation type="submission" date="2025-08" db="UniProtKB">
        <authorList>
            <consortium name="Ensembl"/>
        </authorList>
    </citation>
    <scope>IDENTIFICATION</scope>
</reference>
<evidence type="ECO:0000313" key="16">
    <source>
        <dbReference type="Ensembl" id="ENSLLEP00000037011.1"/>
    </source>
</evidence>
<keyword evidence="9" id="KW-0239">DNA-directed DNA polymerase</keyword>
<dbReference type="Gene3D" id="1.10.340.70">
    <property type="match status" value="1"/>
</dbReference>
<dbReference type="GO" id="GO:0046872">
    <property type="term" value="F:metal ion binding"/>
    <property type="evidence" value="ECO:0007669"/>
    <property type="project" value="UniProtKB-KW"/>
</dbReference>
<dbReference type="GO" id="GO:0015074">
    <property type="term" value="P:DNA integration"/>
    <property type="evidence" value="ECO:0007669"/>
    <property type="project" value="UniProtKB-KW"/>
</dbReference>
<dbReference type="InterPro" id="IPR016197">
    <property type="entry name" value="Chromo-like_dom_sf"/>
</dbReference>
<evidence type="ECO:0000256" key="2">
    <source>
        <dbReference type="ARBA" id="ARBA00022670"/>
    </source>
</evidence>
<keyword evidence="6" id="KW-0460">Magnesium</keyword>
<keyword evidence="11" id="KW-0233">DNA recombination</keyword>
<dbReference type="GO" id="GO:0005634">
    <property type="term" value="C:nucleus"/>
    <property type="evidence" value="ECO:0007669"/>
    <property type="project" value="UniProtKB-SubCell"/>
</dbReference>
<dbReference type="FunFam" id="3.30.420.10:FF:000032">
    <property type="entry name" value="Retrovirus-related Pol polyprotein from transposon 297-like Protein"/>
    <property type="match status" value="1"/>
</dbReference>
<dbReference type="InterPro" id="IPR023780">
    <property type="entry name" value="Chromo_domain"/>
</dbReference>
<keyword evidence="9" id="KW-0808">Transferase</keyword>
<dbReference type="OrthoDB" id="167591at2759"/>
<evidence type="ECO:0000313" key="17">
    <source>
        <dbReference type="Proteomes" id="UP000694569"/>
    </source>
</evidence>
<dbReference type="Ensembl" id="ENSLLET00000038439.1">
    <property type="protein sequence ID" value="ENSLLEP00000037011.1"/>
    <property type="gene ID" value="ENSLLEG00000023443.1"/>
</dbReference>
<dbReference type="PROSITE" id="PS50994">
    <property type="entry name" value="INTEGRASE"/>
    <property type="match status" value="1"/>
</dbReference>
<dbReference type="GeneTree" id="ENSGT00940000163772"/>
<dbReference type="Pfam" id="PF00665">
    <property type="entry name" value="rve"/>
    <property type="match status" value="1"/>
</dbReference>
<evidence type="ECO:0000256" key="12">
    <source>
        <dbReference type="ARBA" id="ARBA00039658"/>
    </source>
</evidence>
<comment type="subcellular location">
    <subcellularLocation>
        <location evidence="1">Nucleus</location>
    </subcellularLocation>
</comment>
<evidence type="ECO:0000256" key="9">
    <source>
        <dbReference type="ARBA" id="ARBA00022932"/>
    </source>
</evidence>
<dbReference type="SMART" id="SM00298">
    <property type="entry name" value="CHROMO"/>
    <property type="match status" value="1"/>
</dbReference>
<dbReference type="Gene3D" id="3.30.420.10">
    <property type="entry name" value="Ribonuclease H-like superfamily/Ribonuclease H"/>
    <property type="match status" value="1"/>
</dbReference>
<dbReference type="InterPro" id="IPR001584">
    <property type="entry name" value="Integrase_cat-core"/>
</dbReference>
<keyword evidence="17" id="KW-1185">Reference proteome</keyword>
<evidence type="ECO:0000256" key="11">
    <source>
        <dbReference type="ARBA" id="ARBA00023172"/>
    </source>
</evidence>
<evidence type="ECO:0000256" key="10">
    <source>
        <dbReference type="ARBA" id="ARBA00023125"/>
    </source>
</evidence>
<keyword evidence="8" id="KW-0695">RNA-directed DNA polymerase</keyword>